<sequence>MANADAPYGFLPAEPGAHVGHYSCDASAATIRIGDVVMLETDGFVELNTPGTKPEDVIGVAASYHANGTAGDLDVWDDPTTVFRCQTVTGTDFTQAMVGDCADAVSSAKLSATSTHPNSQYELNIGTLAGDGASAQFFIIGKVQRPDNALGAHCDVLVRFHEHSRNTPVSVAI</sequence>
<organism evidence="1">
    <name type="scientific">viral metagenome</name>
    <dbReference type="NCBI Taxonomy" id="1070528"/>
    <lineage>
        <taxon>unclassified sequences</taxon>
        <taxon>metagenomes</taxon>
        <taxon>organismal metagenomes</taxon>
    </lineage>
</organism>
<evidence type="ECO:0000313" key="1">
    <source>
        <dbReference type="EMBL" id="QJA86231.1"/>
    </source>
</evidence>
<proteinExistence type="predicted"/>
<name>A0A6M3KXB0_9ZZZZ</name>
<dbReference type="EMBL" id="MT142623">
    <property type="protein sequence ID" value="QJA86231.1"/>
    <property type="molecule type" value="Genomic_DNA"/>
</dbReference>
<accession>A0A6M3KXB0</accession>
<protein>
    <submittedName>
        <fullName evidence="1">Putative structural protein</fullName>
    </submittedName>
</protein>
<dbReference type="AlphaFoldDB" id="A0A6M3KXB0"/>
<gene>
    <name evidence="1" type="ORF">MM415B02110_0013</name>
</gene>
<reference evidence="1" key="1">
    <citation type="submission" date="2020-03" db="EMBL/GenBank/DDBJ databases">
        <title>The deep terrestrial virosphere.</title>
        <authorList>
            <person name="Holmfeldt K."/>
            <person name="Nilsson E."/>
            <person name="Simone D."/>
            <person name="Lopez-Fernandez M."/>
            <person name="Wu X."/>
            <person name="de Brujin I."/>
            <person name="Lundin D."/>
            <person name="Andersson A."/>
            <person name="Bertilsson S."/>
            <person name="Dopson M."/>
        </authorList>
    </citation>
    <scope>NUCLEOTIDE SEQUENCE</scope>
    <source>
        <strain evidence="1">MM415B02110</strain>
    </source>
</reference>